<dbReference type="EMBL" id="MN740961">
    <property type="protein sequence ID" value="QHU20053.1"/>
    <property type="molecule type" value="Genomic_DNA"/>
</dbReference>
<feature type="domain" description="DUF5824" evidence="2">
    <location>
        <begin position="48"/>
        <end position="168"/>
    </location>
</feature>
<sequence>MITDKMALSFLCDQHGLCSSGTQKKLVARLLFKFVDENKNIIKGKFSPKKYYAGLTKKEVEARKKEIAKGEKTKSSDRSAYKPFKTDKNKTTKSSSYTTRFHKLFPGVSGLGEISKATGIPKSILQKVYDKGLAAWRTGHRPGATQGQWGYARVYSFVLKGCTYYSPDNKLVEEAKNMSDKAKTHWKKMTCMCKKGCGHKE</sequence>
<dbReference type="InterPro" id="IPR043862">
    <property type="entry name" value="DUF5824"/>
</dbReference>
<feature type="region of interest" description="Disordered" evidence="1">
    <location>
        <begin position="69"/>
        <end position="93"/>
    </location>
</feature>
<dbReference type="AlphaFoldDB" id="A0A6C0KS25"/>
<feature type="compositionally biased region" description="Basic and acidic residues" evidence="1">
    <location>
        <begin position="69"/>
        <end position="90"/>
    </location>
</feature>
<dbReference type="Pfam" id="PF19141">
    <property type="entry name" value="DUF5824"/>
    <property type="match status" value="1"/>
</dbReference>
<organism evidence="3">
    <name type="scientific">viral metagenome</name>
    <dbReference type="NCBI Taxonomy" id="1070528"/>
    <lineage>
        <taxon>unclassified sequences</taxon>
        <taxon>metagenomes</taxon>
        <taxon>organismal metagenomes</taxon>
    </lineage>
</organism>
<reference evidence="3" key="1">
    <citation type="journal article" date="2020" name="Nature">
        <title>Giant virus diversity and host interactions through global metagenomics.</title>
        <authorList>
            <person name="Schulz F."/>
            <person name="Roux S."/>
            <person name="Paez-Espino D."/>
            <person name="Jungbluth S."/>
            <person name="Walsh D.A."/>
            <person name="Denef V.J."/>
            <person name="McMahon K.D."/>
            <person name="Konstantinidis K.T."/>
            <person name="Eloe-Fadrosh E.A."/>
            <person name="Kyrpides N.C."/>
            <person name="Woyke T."/>
        </authorList>
    </citation>
    <scope>NUCLEOTIDE SEQUENCE</scope>
    <source>
        <strain evidence="3">GVMAG-S-3300013014-136</strain>
    </source>
</reference>
<evidence type="ECO:0000259" key="2">
    <source>
        <dbReference type="Pfam" id="PF19141"/>
    </source>
</evidence>
<evidence type="ECO:0000256" key="1">
    <source>
        <dbReference type="SAM" id="MobiDB-lite"/>
    </source>
</evidence>
<name>A0A6C0KS25_9ZZZZ</name>
<proteinExistence type="predicted"/>
<accession>A0A6C0KS25</accession>
<protein>
    <recommendedName>
        <fullName evidence="2">DUF5824 domain-containing protein</fullName>
    </recommendedName>
</protein>
<evidence type="ECO:0000313" key="3">
    <source>
        <dbReference type="EMBL" id="QHU20053.1"/>
    </source>
</evidence>